<evidence type="ECO:0000256" key="1">
    <source>
        <dbReference type="SAM" id="Phobius"/>
    </source>
</evidence>
<accession>A0A1K2ISP9</accession>
<dbReference type="AlphaFoldDB" id="A0A1K2ISP9"/>
<feature type="transmembrane region" description="Helical" evidence="1">
    <location>
        <begin position="142"/>
        <end position="163"/>
    </location>
</feature>
<keyword evidence="1" id="KW-0812">Transmembrane</keyword>
<proteinExistence type="predicted"/>
<evidence type="ECO:0000313" key="2">
    <source>
        <dbReference type="EMBL" id="SFZ95216.1"/>
    </source>
</evidence>
<feature type="transmembrane region" description="Helical" evidence="1">
    <location>
        <begin position="112"/>
        <end position="136"/>
    </location>
</feature>
<keyword evidence="1" id="KW-1133">Transmembrane helix</keyword>
<organism evidence="2 3">
    <name type="scientific">Flaviramulus basaltis</name>
    <dbReference type="NCBI Taxonomy" id="369401"/>
    <lineage>
        <taxon>Bacteria</taxon>
        <taxon>Pseudomonadati</taxon>
        <taxon>Bacteroidota</taxon>
        <taxon>Flavobacteriia</taxon>
        <taxon>Flavobacteriales</taxon>
        <taxon>Flavobacteriaceae</taxon>
        <taxon>Flaviramulus</taxon>
    </lineage>
</organism>
<gene>
    <name evidence="2" type="ORF">SAMN05428642_1163</name>
</gene>
<reference evidence="2 3" key="1">
    <citation type="submission" date="2016-10" db="EMBL/GenBank/DDBJ databases">
        <authorList>
            <person name="de Groot N.N."/>
        </authorList>
    </citation>
    <scope>NUCLEOTIDE SEQUENCE [LARGE SCALE GENOMIC DNA]</scope>
    <source>
        <strain evidence="2 3">DSM 18180</strain>
    </source>
</reference>
<keyword evidence="3" id="KW-1185">Reference proteome</keyword>
<evidence type="ECO:0000313" key="3">
    <source>
        <dbReference type="Proteomes" id="UP000182544"/>
    </source>
</evidence>
<dbReference type="EMBL" id="FPKV01000016">
    <property type="protein sequence ID" value="SFZ95216.1"/>
    <property type="molecule type" value="Genomic_DNA"/>
</dbReference>
<keyword evidence="1" id="KW-0472">Membrane</keyword>
<name>A0A1K2ISP9_9FLAO</name>
<dbReference type="STRING" id="369401.SAMN05428642_1163"/>
<sequence>MLNHATNHTQTRWQTFDKMKIIPSKEIELFTSLSKEEVEKILTNNIQAKKGIEFKLNRPTNQKSFEGSFSKDRFDIQRVINYRNSFRPQITGKIVHRNGGTKIIAELKMHGFIIAFMIFWLGGVSLASIGAIYSMITNGVDGFYSVIPIIMLLFGGSIVYFGFKYEADKSINELKRIFKAKLKNKTFANTV</sequence>
<dbReference type="Proteomes" id="UP000182544">
    <property type="component" value="Unassembled WGS sequence"/>
</dbReference>
<protein>
    <submittedName>
        <fullName evidence="2">Uncharacterized protein</fullName>
    </submittedName>
</protein>